<keyword evidence="4" id="KW-1185">Reference proteome</keyword>
<dbReference type="InterPro" id="IPR025187">
    <property type="entry name" value="DUF4112"/>
</dbReference>
<evidence type="ECO:0000313" key="3">
    <source>
        <dbReference type="EMBL" id="POR37129.1"/>
    </source>
</evidence>
<protein>
    <submittedName>
        <fullName evidence="3">Membrane protein</fullName>
    </submittedName>
</protein>
<reference evidence="3 4" key="1">
    <citation type="submission" date="2018-01" db="EMBL/GenBank/DDBJ databases">
        <title>Harnessing the power of phylogenomics to disentangle the directionality and signatures of interkingdom host jumping in the parasitic fungal genus Tolypocladium.</title>
        <authorList>
            <person name="Quandt C.A."/>
            <person name="Patterson W."/>
            <person name="Spatafora J.W."/>
        </authorList>
    </citation>
    <scope>NUCLEOTIDE SEQUENCE [LARGE SCALE GENOMIC DNA]</scope>
    <source>
        <strain evidence="3 4">NRBC 100945</strain>
    </source>
</reference>
<accession>A0A2S4L3W8</accession>
<organism evidence="3 4">
    <name type="scientific">Tolypocladium paradoxum</name>
    <dbReference type="NCBI Taxonomy" id="94208"/>
    <lineage>
        <taxon>Eukaryota</taxon>
        <taxon>Fungi</taxon>
        <taxon>Dikarya</taxon>
        <taxon>Ascomycota</taxon>
        <taxon>Pezizomycotina</taxon>
        <taxon>Sordariomycetes</taxon>
        <taxon>Hypocreomycetidae</taxon>
        <taxon>Hypocreales</taxon>
        <taxon>Ophiocordycipitaceae</taxon>
        <taxon>Tolypocladium</taxon>
    </lineage>
</organism>
<feature type="transmembrane region" description="Helical" evidence="2">
    <location>
        <begin position="129"/>
        <end position="149"/>
    </location>
</feature>
<feature type="region of interest" description="Disordered" evidence="1">
    <location>
        <begin position="172"/>
        <end position="276"/>
    </location>
</feature>
<dbReference type="Pfam" id="PF13430">
    <property type="entry name" value="DUF4112"/>
    <property type="match status" value="1"/>
</dbReference>
<dbReference type="PANTHER" id="PTHR35519">
    <property type="entry name" value="MEMBRANE PROTEINS"/>
    <property type="match status" value="1"/>
</dbReference>
<evidence type="ECO:0000256" key="1">
    <source>
        <dbReference type="SAM" id="MobiDB-lite"/>
    </source>
</evidence>
<gene>
    <name evidence="3" type="ORF">TPAR_02636</name>
</gene>
<comment type="caution">
    <text evidence="3">The sequence shown here is derived from an EMBL/GenBank/DDBJ whole genome shotgun (WGS) entry which is preliminary data.</text>
</comment>
<evidence type="ECO:0000313" key="4">
    <source>
        <dbReference type="Proteomes" id="UP000237481"/>
    </source>
</evidence>
<dbReference type="AlphaFoldDB" id="A0A2S4L3W8"/>
<sequence>MTSYVAKIVSKKILGEKLENKFGREDPYFEQVPATRLDGRPTGKFKKRKKALPPGITEHDGQVLTKVKRRAHRLDLALCSFLGIRFGWSSVIALVPAIGDALDAFMALMVFKTCCQIEGGLPNSLKLKMLFNIAFDFAIGLVPFIGDLADAMFKANTKNALLLEQHLREKGKKELRKSGQPIPAIDPSSPEEFDRMRRESPPGYPSSSPSRHGTTTEPTQHGRHENVPSAPEEARVRESRGWFGRNKSRPQDVEMGQVDNKPGNTASTKQQRRERR</sequence>
<keyword evidence="2" id="KW-1133">Transmembrane helix</keyword>
<keyword evidence="2" id="KW-0472">Membrane</keyword>
<dbReference type="OrthoDB" id="2103474at2759"/>
<evidence type="ECO:0000256" key="2">
    <source>
        <dbReference type="SAM" id="Phobius"/>
    </source>
</evidence>
<feature type="compositionally biased region" description="Basic and acidic residues" evidence="1">
    <location>
        <begin position="220"/>
        <end position="240"/>
    </location>
</feature>
<dbReference type="PANTHER" id="PTHR35519:SF2">
    <property type="entry name" value="PH DOMAIN PROTEIN"/>
    <property type="match status" value="1"/>
</dbReference>
<proteinExistence type="predicted"/>
<dbReference type="STRING" id="94208.A0A2S4L3W8"/>
<name>A0A2S4L3W8_9HYPO</name>
<feature type="transmembrane region" description="Helical" evidence="2">
    <location>
        <begin position="76"/>
        <end position="99"/>
    </location>
</feature>
<dbReference type="Proteomes" id="UP000237481">
    <property type="component" value="Unassembled WGS sequence"/>
</dbReference>
<keyword evidence="2" id="KW-0812">Transmembrane</keyword>
<dbReference type="EMBL" id="PKSG01000274">
    <property type="protein sequence ID" value="POR37129.1"/>
    <property type="molecule type" value="Genomic_DNA"/>
</dbReference>